<dbReference type="GO" id="GO:0008962">
    <property type="term" value="F:phosphatidylglycerophosphatase activity"/>
    <property type="evidence" value="ECO:0007669"/>
    <property type="project" value="InterPro"/>
</dbReference>
<reference evidence="1" key="1">
    <citation type="submission" date="2020-10" db="EMBL/GenBank/DDBJ databases">
        <authorList>
            <person name="Gilroy R."/>
        </authorList>
    </citation>
    <scope>NUCLEOTIDE SEQUENCE</scope>
    <source>
        <strain evidence="1">ChiBcec7-5410</strain>
    </source>
</reference>
<evidence type="ECO:0000313" key="2">
    <source>
        <dbReference type="Proteomes" id="UP000824160"/>
    </source>
</evidence>
<feature type="non-terminal residue" evidence="1">
    <location>
        <position position="61"/>
    </location>
</feature>
<sequence>MSLFYPDAYFQHITDIPGSFFAQRQIRLIILDVDNTLTSHNHPVPFPGVQQWIEDRKNEGL</sequence>
<dbReference type="Pfam" id="PF09419">
    <property type="entry name" value="PGP_phosphatase"/>
    <property type="match status" value="1"/>
</dbReference>
<accession>A0A9D1H786</accession>
<dbReference type="InterPro" id="IPR036412">
    <property type="entry name" value="HAD-like_sf"/>
</dbReference>
<evidence type="ECO:0000313" key="1">
    <source>
        <dbReference type="EMBL" id="HIT95180.1"/>
    </source>
</evidence>
<comment type="caution">
    <text evidence="1">The sequence shown here is derived from an EMBL/GenBank/DDBJ whole genome shotgun (WGS) entry which is preliminary data.</text>
</comment>
<organism evidence="1 2">
    <name type="scientific">Candidatus Faecivivens stercoripullorum</name>
    <dbReference type="NCBI Taxonomy" id="2840805"/>
    <lineage>
        <taxon>Bacteria</taxon>
        <taxon>Bacillati</taxon>
        <taxon>Bacillota</taxon>
        <taxon>Clostridia</taxon>
        <taxon>Eubacteriales</taxon>
        <taxon>Oscillospiraceae</taxon>
        <taxon>Oscillospiraceae incertae sedis</taxon>
        <taxon>Candidatus Faecivivens</taxon>
    </lineage>
</organism>
<dbReference type="Proteomes" id="UP000824160">
    <property type="component" value="Unassembled WGS sequence"/>
</dbReference>
<dbReference type="InterPro" id="IPR027706">
    <property type="entry name" value="PGP_Pase"/>
</dbReference>
<protein>
    <submittedName>
        <fullName evidence="1">YqeG family HAD IIIA-type phosphatase</fullName>
    </submittedName>
</protein>
<proteinExistence type="predicted"/>
<dbReference type="AlphaFoldDB" id="A0A9D1H786"/>
<dbReference type="EMBL" id="DVLW01000229">
    <property type="protein sequence ID" value="HIT95180.1"/>
    <property type="molecule type" value="Genomic_DNA"/>
</dbReference>
<reference evidence="1" key="2">
    <citation type="journal article" date="2021" name="PeerJ">
        <title>Extensive microbial diversity within the chicken gut microbiome revealed by metagenomics and culture.</title>
        <authorList>
            <person name="Gilroy R."/>
            <person name="Ravi A."/>
            <person name="Getino M."/>
            <person name="Pursley I."/>
            <person name="Horton D.L."/>
            <person name="Alikhan N.F."/>
            <person name="Baker D."/>
            <person name="Gharbi K."/>
            <person name="Hall N."/>
            <person name="Watson M."/>
            <person name="Adriaenssens E.M."/>
            <person name="Foster-Nyarko E."/>
            <person name="Jarju S."/>
            <person name="Secka A."/>
            <person name="Antonio M."/>
            <person name="Oren A."/>
            <person name="Chaudhuri R.R."/>
            <person name="La Ragione R."/>
            <person name="Hildebrand F."/>
            <person name="Pallen M.J."/>
        </authorList>
    </citation>
    <scope>NUCLEOTIDE SEQUENCE</scope>
    <source>
        <strain evidence="1">ChiBcec7-5410</strain>
    </source>
</reference>
<dbReference type="SUPFAM" id="SSF56784">
    <property type="entry name" value="HAD-like"/>
    <property type="match status" value="1"/>
</dbReference>
<name>A0A9D1H786_9FIRM</name>
<gene>
    <name evidence="1" type="ORF">IAC43_08330</name>
</gene>